<keyword evidence="2" id="KW-1185">Reference proteome</keyword>
<name>A0A852VPL5_9MICO</name>
<organism evidence="1 2">
    <name type="scientific">Janibacter cremeus</name>
    <dbReference type="NCBI Taxonomy" id="1285192"/>
    <lineage>
        <taxon>Bacteria</taxon>
        <taxon>Bacillati</taxon>
        <taxon>Actinomycetota</taxon>
        <taxon>Actinomycetes</taxon>
        <taxon>Micrococcales</taxon>
        <taxon>Intrasporangiaceae</taxon>
        <taxon>Janibacter</taxon>
    </lineage>
</organism>
<dbReference type="InterPro" id="IPR029033">
    <property type="entry name" value="His_PPase_superfam"/>
</dbReference>
<dbReference type="SMART" id="SM00855">
    <property type="entry name" value="PGAM"/>
    <property type="match status" value="1"/>
</dbReference>
<sequence length="211" mass="23202">MGSIRLVRHAQASFGADDYDVLSLRGHKQAEILRKHWATPSLPRSLWAATGTLRRQMNTARTALHSLNVVEDERWNEFDEASLLSWLPPKRHDLSTQQFQVRLNLALSEWIAKGADSHGESFIGFQDRVLAGFEDATTQAGSGSVATIFSSAGPIALVASHLLSGDASLFLRLNDVLINASITTVIVGRTGPRLLTFNDHGHLPKSHVTFR</sequence>
<proteinExistence type="predicted"/>
<dbReference type="InterPro" id="IPR013078">
    <property type="entry name" value="His_Pase_superF_clade-1"/>
</dbReference>
<protein>
    <submittedName>
        <fullName evidence="1">Broad specificity phosphatase PhoE</fullName>
    </submittedName>
</protein>
<dbReference type="RefSeq" id="WP_185990569.1">
    <property type="nucleotide sequence ID" value="NZ_JACCAE010000001.1"/>
</dbReference>
<evidence type="ECO:0000313" key="2">
    <source>
        <dbReference type="Proteomes" id="UP000554054"/>
    </source>
</evidence>
<dbReference type="Gene3D" id="3.40.50.1240">
    <property type="entry name" value="Phosphoglycerate mutase-like"/>
    <property type="match status" value="1"/>
</dbReference>
<dbReference type="SUPFAM" id="SSF53254">
    <property type="entry name" value="Phosphoglycerate mutase-like"/>
    <property type="match status" value="1"/>
</dbReference>
<reference evidence="1 2" key="1">
    <citation type="submission" date="2020-07" db="EMBL/GenBank/DDBJ databases">
        <title>Sequencing the genomes of 1000 actinobacteria strains.</title>
        <authorList>
            <person name="Klenk H.-P."/>
        </authorList>
    </citation>
    <scope>NUCLEOTIDE SEQUENCE [LARGE SCALE GENOMIC DNA]</scope>
    <source>
        <strain evidence="1 2">DSM 26154</strain>
    </source>
</reference>
<evidence type="ECO:0000313" key="1">
    <source>
        <dbReference type="EMBL" id="NYF97668.1"/>
    </source>
</evidence>
<dbReference type="Proteomes" id="UP000554054">
    <property type="component" value="Unassembled WGS sequence"/>
</dbReference>
<dbReference type="EMBL" id="JACCAE010000001">
    <property type="protein sequence ID" value="NYF97668.1"/>
    <property type="molecule type" value="Genomic_DNA"/>
</dbReference>
<accession>A0A852VPL5</accession>
<dbReference type="AlphaFoldDB" id="A0A852VPL5"/>
<comment type="caution">
    <text evidence="1">The sequence shown here is derived from an EMBL/GenBank/DDBJ whole genome shotgun (WGS) entry which is preliminary data.</text>
</comment>
<gene>
    <name evidence="1" type="ORF">BJY20_001060</name>
</gene>
<dbReference type="Pfam" id="PF00300">
    <property type="entry name" value="His_Phos_1"/>
    <property type="match status" value="1"/>
</dbReference>